<dbReference type="PROSITE" id="PS00086">
    <property type="entry name" value="CYTOCHROME_P450"/>
    <property type="match status" value="1"/>
</dbReference>
<name>A0ABT4LQQ2_9PROT</name>
<dbReference type="InterPro" id="IPR036396">
    <property type="entry name" value="Cyt_P450_sf"/>
</dbReference>
<organism evidence="3 4">
    <name type="scientific">Henriciella marina</name>
    <dbReference type="NCBI Taxonomy" id="453851"/>
    <lineage>
        <taxon>Bacteria</taxon>
        <taxon>Pseudomonadati</taxon>
        <taxon>Pseudomonadota</taxon>
        <taxon>Alphaproteobacteria</taxon>
        <taxon>Hyphomonadales</taxon>
        <taxon>Hyphomonadaceae</taxon>
        <taxon>Henriciella</taxon>
    </lineage>
</organism>
<evidence type="ECO:0000256" key="2">
    <source>
        <dbReference type="RuleBase" id="RU000461"/>
    </source>
</evidence>
<comment type="caution">
    <text evidence="3">The sequence shown here is derived from an EMBL/GenBank/DDBJ whole genome shotgun (WGS) entry which is preliminary data.</text>
</comment>
<dbReference type="InterPro" id="IPR017972">
    <property type="entry name" value="Cyt_P450_CS"/>
</dbReference>
<keyword evidence="4" id="KW-1185">Reference proteome</keyword>
<reference evidence="3" key="1">
    <citation type="submission" date="2022-12" db="EMBL/GenBank/DDBJ databases">
        <title>Bacterial isolates from different developmental stages of Nematostella vectensis.</title>
        <authorList>
            <person name="Fraune S."/>
        </authorList>
    </citation>
    <scope>NUCLEOTIDE SEQUENCE</scope>
    <source>
        <strain evidence="3">G21632-S1</strain>
    </source>
</reference>
<keyword evidence="2" id="KW-0408">Iron</keyword>
<dbReference type="RefSeq" id="WP_269400641.1">
    <property type="nucleotide sequence ID" value="NZ_JAPWGW010000001.1"/>
</dbReference>
<comment type="similarity">
    <text evidence="1 2">Belongs to the cytochrome P450 family.</text>
</comment>
<gene>
    <name evidence="3" type="ORF">O4G74_00105</name>
</gene>
<accession>A0ABT4LQQ2</accession>
<keyword evidence="2" id="KW-0503">Monooxygenase</keyword>
<dbReference type="InterPro" id="IPR002397">
    <property type="entry name" value="Cyt_P450_B"/>
</dbReference>
<dbReference type="Proteomes" id="UP001083770">
    <property type="component" value="Unassembled WGS sequence"/>
</dbReference>
<keyword evidence="2" id="KW-0349">Heme</keyword>
<dbReference type="Gene3D" id="1.10.630.10">
    <property type="entry name" value="Cytochrome P450"/>
    <property type="match status" value="1"/>
</dbReference>
<dbReference type="SUPFAM" id="SSF48264">
    <property type="entry name" value="Cytochrome P450"/>
    <property type="match status" value="1"/>
</dbReference>
<dbReference type="PRINTS" id="PR00359">
    <property type="entry name" value="BP450"/>
</dbReference>
<protein>
    <submittedName>
        <fullName evidence="3">Cytochrome P450</fullName>
    </submittedName>
</protein>
<dbReference type="EMBL" id="JAPWGW010000001">
    <property type="protein sequence ID" value="MCZ4296447.1"/>
    <property type="molecule type" value="Genomic_DNA"/>
</dbReference>
<proteinExistence type="inferred from homology"/>
<keyword evidence="2" id="KW-0479">Metal-binding</keyword>
<sequence>MSETLSKVPVYEPDLFSREALKDPFPHYRQIRDLGPLVYLSSARMYALSRFDDVKVALRSADRLVSSKGNSLNDVANGMAKDSTRPGVIISDGEMHQHLRAPLVRQMAPGAIKENRARFKEMISEQVASLKGGQTFDGVDALAKHLPLAAVSHLLGLPEEGRQNMLRWAAATFNIMGQNVEHFQEDMMTALEGFQYLEDIDRKSLVPGSWAATLFELMDEGKLTEPEARGLMGDFMIPSLDTTIFAKGNLLYNLGKNPDQWQMIKSDPSLIPSAVLESVRHSAVVRWFSRYAETDYTEGDVHLPKGERVAIMYGSANRDERHYPDPDSFKADRNPRDQLGWGHGPHVCAGMHLARLEMEVLLEALVEQVETIEVFDATTGANQGLFGFESVSMALN</sequence>
<evidence type="ECO:0000256" key="1">
    <source>
        <dbReference type="ARBA" id="ARBA00010617"/>
    </source>
</evidence>
<dbReference type="PANTHER" id="PTHR46696:SF1">
    <property type="entry name" value="CYTOCHROME P450 YJIB-RELATED"/>
    <property type="match status" value="1"/>
</dbReference>
<keyword evidence="2" id="KW-0560">Oxidoreductase</keyword>
<dbReference type="PANTHER" id="PTHR46696">
    <property type="entry name" value="P450, PUTATIVE (EUROFUNG)-RELATED"/>
    <property type="match status" value="1"/>
</dbReference>
<dbReference type="InterPro" id="IPR001128">
    <property type="entry name" value="Cyt_P450"/>
</dbReference>
<dbReference type="Pfam" id="PF00067">
    <property type="entry name" value="p450"/>
    <property type="match status" value="1"/>
</dbReference>
<evidence type="ECO:0000313" key="4">
    <source>
        <dbReference type="Proteomes" id="UP001083770"/>
    </source>
</evidence>
<evidence type="ECO:0000313" key="3">
    <source>
        <dbReference type="EMBL" id="MCZ4296447.1"/>
    </source>
</evidence>